<keyword evidence="4" id="KW-1185">Reference proteome</keyword>
<keyword evidence="1" id="KW-0812">Transmembrane</keyword>
<name>A0A2P6S2Z9_ROSCH</name>
<proteinExistence type="predicted"/>
<sequence>MSNLGIHRIYRMKLHHVRSLEILVCMCKVLTTKKMKNCDIKQKEFVETAIFQAAERGLVEFLTNIFRVNPDLATIKNEKGRNIFQVAVKCRQAKVYNLIHGFNKDTRKTLMGMTDNDDNNMLHMVGLFSPFAQTNCIRGAALQMQKELQWFKELESMASPEDLEAANDTHAMKPSEFFSKNHEELIKEAETSMKETATSCTVACALIVTMMFAAAFTVPGGNNEDDGIPKFLNKRAFRVFIVADALSLFTSTTSVMFFLGVLTSRYAEEDFLISLPRKMILGLLTLFLSVAAMMIAFTSALFLMLPTDSWIAFPTSLLTGIPIASFIWMQFPFLVEIFISTYIPRTFRKNVNEKLNLGRVRFRDAI</sequence>
<gene>
    <name evidence="3" type="ORF">RchiOBHm_Chr2g0162041</name>
</gene>
<dbReference type="EMBL" id="PDCK01000040">
    <property type="protein sequence ID" value="PRQ53035.1"/>
    <property type="molecule type" value="Genomic_DNA"/>
</dbReference>
<feature type="transmembrane region" description="Helical" evidence="1">
    <location>
        <begin position="317"/>
        <end position="339"/>
    </location>
</feature>
<dbReference type="PANTHER" id="PTHR24177">
    <property type="entry name" value="CASKIN"/>
    <property type="match status" value="1"/>
</dbReference>
<dbReference type="AlphaFoldDB" id="A0A2P6S2Z9"/>
<feature type="transmembrane region" description="Helical" evidence="1">
    <location>
        <begin position="196"/>
        <end position="216"/>
    </location>
</feature>
<reference evidence="3 4" key="1">
    <citation type="journal article" date="2018" name="Nat. Genet.">
        <title>The Rosa genome provides new insights in the design of modern roses.</title>
        <authorList>
            <person name="Bendahmane M."/>
        </authorList>
    </citation>
    <scope>NUCLEOTIDE SEQUENCE [LARGE SCALE GENOMIC DNA]</scope>
    <source>
        <strain evidence="4">cv. Old Blush</strain>
    </source>
</reference>
<accession>A0A2P6S2Z9</accession>
<dbReference type="GO" id="GO:0016020">
    <property type="term" value="C:membrane"/>
    <property type="evidence" value="ECO:0007669"/>
    <property type="project" value="TreeGrafter"/>
</dbReference>
<dbReference type="InterPro" id="IPR026961">
    <property type="entry name" value="PGG_dom"/>
</dbReference>
<evidence type="ECO:0000256" key="1">
    <source>
        <dbReference type="SAM" id="Phobius"/>
    </source>
</evidence>
<protein>
    <submittedName>
        <fullName evidence="3">Putative PGG domain-containing protein</fullName>
    </submittedName>
</protein>
<keyword evidence="1" id="KW-0472">Membrane</keyword>
<dbReference type="OMA" id="ANDTHAM"/>
<organism evidence="3 4">
    <name type="scientific">Rosa chinensis</name>
    <name type="common">China rose</name>
    <dbReference type="NCBI Taxonomy" id="74649"/>
    <lineage>
        <taxon>Eukaryota</taxon>
        <taxon>Viridiplantae</taxon>
        <taxon>Streptophyta</taxon>
        <taxon>Embryophyta</taxon>
        <taxon>Tracheophyta</taxon>
        <taxon>Spermatophyta</taxon>
        <taxon>Magnoliopsida</taxon>
        <taxon>eudicotyledons</taxon>
        <taxon>Gunneridae</taxon>
        <taxon>Pentapetalae</taxon>
        <taxon>rosids</taxon>
        <taxon>fabids</taxon>
        <taxon>Rosales</taxon>
        <taxon>Rosaceae</taxon>
        <taxon>Rosoideae</taxon>
        <taxon>Rosoideae incertae sedis</taxon>
        <taxon>Rosa</taxon>
    </lineage>
</organism>
<dbReference type="Gramene" id="PRQ53035">
    <property type="protein sequence ID" value="PRQ53035"/>
    <property type="gene ID" value="RchiOBHm_Chr2g0162041"/>
</dbReference>
<dbReference type="Proteomes" id="UP000238479">
    <property type="component" value="Chromosome 2"/>
</dbReference>
<evidence type="ECO:0000313" key="3">
    <source>
        <dbReference type="EMBL" id="PRQ53035.1"/>
    </source>
</evidence>
<evidence type="ECO:0000259" key="2">
    <source>
        <dbReference type="Pfam" id="PF13962"/>
    </source>
</evidence>
<feature type="transmembrane region" description="Helical" evidence="1">
    <location>
        <begin position="236"/>
        <end position="259"/>
    </location>
</feature>
<dbReference type="Pfam" id="PF13962">
    <property type="entry name" value="PGG"/>
    <property type="match status" value="1"/>
</dbReference>
<dbReference type="STRING" id="74649.A0A2P6S2Z9"/>
<dbReference type="PANTHER" id="PTHR24177:SF329">
    <property type="entry name" value="ANKYRIN REPEAT PROTEIN"/>
    <property type="match status" value="1"/>
</dbReference>
<feature type="transmembrane region" description="Helical" evidence="1">
    <location>
        <begin position="280"/>
        <end position="305"/>
    </location>
</feature>
<comment type="caution">
    <text evidence="3">The sequence shown here is derived from an EMBL/GenBank/DDBJ whole genome shotgun (WGS) entry which is preliminary data.</text>
</comment>
<keyword evidence="1" id="KW-1133">Transmembrane helix</keyword>
<feature type="domain" description="PGG" evidence="2">
    <location>
        <begin position="192"/>
        <end position="303"/>
    </location>
</feature>
<evidence type="ECO:0000313" key="4">
    <source>
        <dbReference type="Proteomes" id="UP000238479"/>
    </source>
</evidence>